<dbReference type="PROSITE" id="PS01124">
    <property type="entry name" value="HTH_ARAC_FAMILY_2"/>
    <property type="match status" value="1"/>
</dbReference>
<evidence type="ECO:0000313" key="5">
    <source>
        <dbReference type="EMBL" id="EAV40114.1"/>
    </source>
</evidence>
<dbReference type="EMBL" id="AAUW01000044">
    <property type="protein sequence ID" value="EAV40114.1"/>
    <property type="molecule type" value="Genomic_DNA"/>
</dbReference>
<dbReference type="InterPro" id="IPR020449">
    <property type="entry name" value="Tscrpt_reg_AraC-type_HTH"/>
</dbReference>
<dbReference type="Pfam" id="PF12625">
    <property type="entry name" value="Arabinose_bd"/>
    <property type="match status" value="1"/>
</dbReference>
<dbReference type="Proteomes" id="UP000004848">
    <property type="component" value="Unassembled WGS sequence"/>
</dbReference>
<sequence>METRLALVRATHLNTYISVLRDMGAPIDRELAQSRLPKYIEETPDLYVSLPVAMEWVARTGRDLPAMELGLIGAQAASLSSLRPTQQAAIMTAQTGLKRLEALSALSRFEDSALEMSIRQEADDVRVTCNMRGMERHPHVCFAEWLNLQAVISVLRSVVGPTWYPSELCFTSTHRLPDGVHVAFPDTRILVGQAFASILVERACLALSTSVLATHRPAPQTPGPVPSDGEQIGRSEDWEFVTLLRKMVQPYLADRRTNVAFIAEMAGISKRTLQRRLKLCGSSYSGLLQEARFELARQNLENPALKVIDVAMMAGYESPQHFTRAFRRFTGITPTDYRHQNFVMGSAAI</sequence>
<dbReference type="GO" id="GO:0000976">
    <property type="term" value="F:transcription cis-regulatory region binding"/>
    <property type="evidence" value="ECO:0007669"/>
    <property type="project" value="TreeGrafter"/>
</dbReference>
<dbReference type="PRINTS" id="PR00032">
    <property type="entry name" value="HTHARAC"/>
</dbReference>
<dbReference type="Pfam" id="PF12833">
    <property type="entry name" value="HTH_18"/>
    <property type="match status" value="1"/>
</dbReference>
<dbReference type="eggNOG" id="COG2207">
    <property type="taxonomic scope" value="Bacteria"/>
</dbReference>
<dbReference type="PANTHER" id="PTHR47894">
    <property type="entry name" value="HTH-TYPE TRANSCRIPTIONAL REGULATOR GADX"/>
    <property type="match status" value="1"/>
</dbReference>
<dbReference type="GO" id="GO:0003700">
    <property type="term" value="F:DNA-binding transcription factor activity"/>
    <property type="evidence" value="ECO:0007669"/>
    <property type="project" value="InterPro"/>
</dbReference>
<dbReference type="OrthoDB" id="9783876at2"/>
<dbReference type="InterPro" id="IPR018060">
    <property type="entry name" value="HTH_AraC"/>
</dbReference>
<reference evidence="5 6" key="1">
    <citation type="submission" date="2006-05" db="EMBL/GenBank/DDBJ databases">
        <authorList>
            <person name="King G."/>
            <person name="Ferriera S."/>
            <person name="Johnson J."/>
            <person name="Kravitz S."/>
            <person name="Beeson K."/>
            <person name="Sutton G."/>
            <person name="Rogers Y.-H."/>
            <person name="Friedman R."/>
            <person name="Frazier M."/>
            <person name="Venter J.C."/>
        </authorList>
    </citation>
    <scope>NUCLEOTIDE SEQUENCE [LARGE SCALE GENOMIC DNA]</scope>
    <source>
        <strain evidence="6">ATCC 25650 / DSM 13394 / JCM 20685 / NBRC 16684 / NCIMB 2208 / IAM 12614 / B1</strain>
    </source>
</reference>
<dbReference type="AlphaFoldDB" id="A0P4C5"/>
<evidence type="ECO:0000256" key="2">
    <source>
        <dbReference type="ARBA" id="ARBA00023125"/>
    </source>
</evidence>
<keyword evidence="2" id="KW-0238">DNA-binding</keyword>
<evidence type="ECO:0000313" key="6">
    <source>
        <dbReference type="Proteomes" id="UP000004848"/>
    </source>
</evidence>
<feature type="domain" description="HTH araC/xylS-type" evidence="4">
    <location>
        <begin position="242"/>
        <end position="340"/>
    </location>
</feature>
<dbReference type="GO" id="GO:0005829">
    <property type="term" value="C:cytosol"/>
    <property type="evidence" value="ECO:0007669"/>
    <property type="project" value="TreeGrafter"/>
</dbReference>
<name>A0P4C5_ROSAI</name>
<evidence type="ECO:0000259" key="4">
    <source>
        <dbReference type="PROSITE" id="PS01124"/>
    </source>
</evidence>
<dbReference type="InterPro" id="IPR009057">
    <property type="entry name" value="Homeodomain-like_sf"/>
</dbReference>
<keyword evidence="1" id="KW-0805">Transcription regulation</keyword>
<dbReference type="GeneID" id="68850154"/>
<dbReference type="SMART" id="SM00342">
    <property type="entry name" value="HTH_ARAC"/>
    <property type="match status" value="1"/>
</dbReference>
<protein>
    <submittedName>
        <fullName evidence="5">Transcriptional regulator, AraC family protein</fullName>
    </submittedName>
</protein>
<dbReference type="InterPro" id="IPR032687">
    <property type="entry name" value="AraC-type_N"/>
</dbReference>
<accession>A0P4C5</accession>
<evidence type="ECO:0000256" key="3">
    <source>
        <dbReference type="ARBA" id="ARBA00023163"/>
    </source>
</evidence>
<organism evidence="5 6">
    <name type="scientific">Roseibium aggregatum (strain ATCC 25650 / DSM 13394 / JCM 20685 / NBRC 16684 / NCIMB 2208 / IAM 12614 / B1)</name>
    <name type="common">Stappia aggregata</name>
    <dbReference type="NCBI Taxonomy" id="384765"/>
    <lineage>
        <taxon>Bacteria</taxon>
        <taxon>Pseudomonadati</taxon>
        <taxon>Pseudomonadota</taxon>
        <taxon>Alphaproteobacteria</taxon>
        <taxon>Hyphomicrobiales</taxon>
        <taxon>Stappiaceae</taxon>
        <taxon>Roseibium</taxon>
    </lineage>
</organism>
<dbReference type="Gene3D" id="1.10.10.60">
    <property type="entry name" value="Homeodomain-like"/>
    <property type="match status" value="1"/>
</dbReference>
<dbReference type="RefSeq" id="WP_006940602.1">
    <property type="nucleotide sequence ID" value="NZ_AAUW01000044.1"/>
</dbReference>
<dbReference type="PANTHER" id="PTHR47894:SF4">
    <property type="entry name" value="HTH-TYPE TRANSCRIPTIONAL REGULATOR GADX"/>
    <property type="match status" value="1"/>
</dbReference>
<gene>
    <name evidence="5" type="ORF">SIAM614_28816</name>
</gene>
<keyword evidence="3" id="KW-0804">Transcription</keyword>
<comment type="caution">
    <text evidence="5">The sequence shown here is derived from an EMBL/GenBank/DDBJ whole genome shotgun (WGS) entry which is preliminary data.</text>
</comment>
<dbReference type="SUPFAM" id="SSF46689">
    <property type="entry name" value="Homeodomain-like"/>
    <property type="match status" value="1"/>
</dbReference>
<proteinExistence type="predicted"/>
<evidence type="ECO:0000256" key="1">
    <source>
        <dbReference type="ARBA" id="ARBA00023015"/>
    </source>
</evidence>